<dbReference type="GO" id="GO:0050570">
    <property type="term" value="F:4-hydroxythreonine-4-phosphate dehydrogenase activity"/>
    <property type="evidence" value="ECO:0007669"/>
    <property type="project" value="UniProtKB-EC"/>
</dbReference>
<dbReference type="EMBL" id="UOGC01000164">
    <property type="protein sequence ID" value="VAX24321.1"/>
    <property type="molecule type" value="Genomic_DNA"/>
</dbReference>
<evidence type="ECO:0000256" key="3">
    <source>
        <dbReference type="ARBA" id="ARBA00023027"/>
    </source>
</evidence>
<name>A0A3B1CCE0_9ZZZZ</name>
<dbReference type="EC" id="1.1.1.262" evidence="4"/>
<protein>
    <submittedName>
        <fullName evidence="4">4-hydroxythreonine-4-phosphate dehydrogenase</fullName>
        <ecNumber evidence="4">1.1.1.262</ecNumber>
    </submittedName>
</protein>
<evidence type="ECO:0000256" key="1">
    <source>
        <dbReference type="ARBA" id="ARBA00022723"/>
    </source>
</evidence>
<dbReference type="PANTHER" id="PTHR30004:SF6">
    <property type="entry name" value="D-THREONATE 4-PHOSPHATE DEHYDROGENASE"/>
    <property type="match status" value="1"/>
</dbReference>
<gene>
    <name evidence="4" type="ORF">MNBD_NITROSPINAE01-128</name>
</gene>
<dbReference type="NCBIfam" id="TIGR00557">
    <property type="entry name" value="pdxA"/>
    <property type="match status" value="1"/>
</dbReference>
<dbReference type="PANTHER" id="PTHR30004">
    <property type="entry name" value="4-HYDROXYTHREONINE-4-PHOSPHATE DEHYDROGENASE"/>
    <property type="match status" value="1"/>
</dbReference>
<dbReference type="GO" id="GO:0051287">
    <property type="term" value="F:NAD binding"/>
    <property type="evidence" value="ECO:0007669"/>
    <property type="project" value="InterPro"/>
</dbReference>
<sequence length="330" mass="36068">MMKNKNSKIAVSWGDPAGIGPEVILKSFPLLPKSLKARITVFGDLHYLKWLNLKLRANVTILDAKIAKAGDEGLRCEGIERLRFSHKDFGRIDKRFGLAAMRSLDSAVKAVMDGRFSALVTAPIQKESVNLAGYKIAGHTEYLARITKSDVAMMLSCKKLSVIVLTTHLPIKDVAGKIKAGDIEKKLKIINAFFQKMRGKRPVIAVCGLNPHASDGGLFGTEEKKIITPAIERAKKTGVNAEGPYPADTLFTPKFIKKFDVALAMYHDQGLVPVKLLGFGETVNITLGLPFLRVSVDHGTAFDIAGKNMADPSSMVHAIKKTANMLRGRF</sequence>
<evidence type="ECO:0000313" key="4">
    <source>
        <dbReference type="EMBL" id="VAX24321.1"/>
    </source>
</evidence>
<reference evidence="4" key="1">
    <citation type="submission" date="2018-06" db="EMBL/GenBank/DDBJ databases">
        <authorList>
            <person name="Zhirakovskaya E."/>
        </authorList>
    </citation>
    <scope>NUCLEOTIDE SEQUENCE</scope>
</reference>
<keyword evidence="1" id="KW-0479">Metal-binding</keyword>
<keyword evidence="2 4" id="KW-0560">Oxidoreductase</keyword>
<proteinExistence type="predicted"/>
<dbReference type="InterPro" id="IPR005255">
    <property type="entry name" value="PdxA_fam"/>
</dbReference>
<dbReference type="AlphaFoldDB" id="A0A3B1CCE0"/>
<keyword evidence="3" id="KW-0520">NAD</keyword>
<accession>A0A3B1CCE0</accession>
<dbReference type="Pfam" id="PF04166">
    <property type="entry name" value="PdxA"/>
    <property type="match status" value="1"/>
</dbReference>
<evidence type="ECO:0000256" key="2">
    <source>
        <dbReference type="ARBA" id="ARBA00023002"/>
    </source>
</evidence>
<dbReference type="GO" id="GO:0046872">
    <property type="term" value="F:metal ion binding"/>
    <property type="evidence" value="ECO:0007669"/>
    <property type="project" value="UniProtKB-KW"/>
</dbReference>
<dbReference type="SUPFAM" id="SSF53659">
    <property type="entry name" value="Isocitrate/Isopropylmalate dehydrogenase-like"/>
    <property type="match status" value="1"/>
</dbReference>
<organism evidence="4">
    <name type="scientific">hydrothermal vent metagenome</name>
    <dbReference type="NCBI Taxonomy" id="652676"/>
    <lineage>
        <taxon>unclassified sequences</taxon>
        <taxon>metagenomes</taxon>
        <taxon>ecological metagenomes</taxon>
    </lineage>
</organism>
<dbReference type="Gene3D" id="3.40.718.10">
    <property type="entry name" value="Isopropylmalate Dehydrogenase"/>
    <property type="match status" value="1"/>
</dbReference>